<dbReference type="EMBL" id="LSLI01000139">
    <property type="protein sequence ID" value="KXS30810.1"/>
    <property type="molecule type" value="Genomic_DNA"/>
</dbReference>
<dbReference type="PATRIC" id="fig|1796491.3.peg.3374"/>
<accession>A0A139BPA2</accession>
<sequence>MLDDRLIRTELSARPTEKGQAPGTGDTVKPSRFIFVEFNAWLYQGYDDARAALIEVVASTLAKEAEERKTGIDKAKDLLESEPFK</sequence>
<dbReference type="AlphaFoldDB" id="A0A139BPA2"/>
<name>A0A139BPA2_9PROT</name>
<evidence type="ECO:0000313" key="3">
    <source>
        <dbReference type="Proteomes" id="UP000070578"/>
    </source>
</evidence>
<organism evidence="2 3">
    <name type="scientific">Candidatus Gallionella acididurans</name>
    <dbReference type="NCBI Taxonomy" id="1796491"/>
    <lineage>
        <taxon>Bacteria</taxon>
        <taxon>Pseudomonadati</taxon>
        <taxon>Pseudomonadota</taxon>
        <taxon>Betaproteobacteria</taxon>
        <taxon>Nitrosomonadales</taxon>
        <taxon>Gallionellaceae</taxon>
        <taxon>Gallionella</taxon>
    </lineage>
</organism>
<dbReference type="Proteomes" id="UP000070578">
    <property type="component" value="Unassembled WGS sequence"/>
</dbReference>
<comment type="caution">
    <text evidence="2">The sequence shown here is derived from an EMBL/GenBank/DDBJ whole genome shotgun (WGS) entry which is preliminary data.</text>
</comment>
<feature type="domain" description="KAP NTPase" evidence="1">
    <location>
        <begin position="14"/>
        <end position="78"/>
    </location>
</feature>
<reference evidence="2 3" key="1">
    <citation type="submission" date="2016-02" db="EMBL/GenBank/DDBJ databases">
        <authorList>
            <person name="Wen L."/>
            <person name="He K."/>
            <person name="Yang H."/>
        </authorList>
    </citation>
    <scope>NUCLEOTIDE SEQUENCE [LARGE SCALE GENOMIC DNA]</scope>
    <source>
        <strain evidence="2">ShG14-8</strain>
    </source>
</reference>
<dbReference type="Pfam" id="PF07693">
    <property type="entry name" value="KAP_NTPase"/>
    <property type="match status" value="1"/>
</dbReference>
<gene>
    <name evidence="2" type="ORF">AWT59_3070</name>
</gene>
<dbReference type="InterPro" id="IPR011646">
    <property type="entry name" value="KAP_P-loop"/>
</dbReference>
<reference evidence="2 3" key="2">
    <citation type="submission" date="2016-03" db="EMBL/GenBank/DDBJ databases">
        <title>New uncultured bacterium of the family Gallionellaceae from acid mine drainage: description and reconstruction of genome based on metagenomic analysis of microbial community.</title>
        <authorList>
            <person name="Kadnikov V."/>
            <person name="Ivasenko D."/>
            <person name="Beletsky A."/>
            <person name="Mardanov A."/>
            <person name="Danilova E."/>
            <person name="Pimenov N."/>
            <person name="Karnachuk O."/>
            <person name="Ravin N."/>
        </authorList>
    </citation>
    <scope>NUCLEOTIDE SEQUENCE [LARGE SCALE GENOMIC DNA]</scope>
    <source>
        <strain evidence="2">ShG14-8</strain>
    </source>
</reference>
<proteinExistence type="predicted"/>
<protein>
    <submittedName>
        <fullName evidence="2">ATPase</fullName>
    </submittedName>
</protein>
<evidence type="ECO:0000313" key="2">
    <source>
        <dbReference type="EMBL" id="KXS30810.1"/>
    </source>
</evidence>
<evidence type="ECO:0000259" key="1">
    <source>
        <dbReference type="Pfam" id="PF07693"/>
    </source>
</evidence>